<dbReference type="AlphaFoldDB" id="A0A239JIH3"/>
<evidence type="ECO:0000313" key="2">
    <source>
        <dbReference type="Proteomes" id="UP000198281"/>
    </source>
</evidence>
<protein>
    <submittedName>
        <fullName evidence="1">Uncharacterized protein</fullName>
    </submittedName>
</protein>
<name>A0A239JIH3_9SPHN</name>
<gene>
    <name evidence="1" type="ORF">SAMN06295912_13520</name>
</gene>
<evidence type="ECO:0000313" key="1">
    <source>
        <dbReference type="EMBL" id="SNT05635.1"/>
    </source>
</evidence>
<accession>A0A239JIH3</accession>
<dbReference type="Proteomes" id="UP000198281">
    <property type="component" value="Unassembled WGS sequence"/>
</dbReference>
<proteinExistence type="predicted"/>
<dbReference type="EMBL" id="FZOS01000035">
    <property type="protein sequence ID" value="SNT05635.1"/>
    <property type="molecule type" value="Genomic_DNA"/>
</dbReference>
<organism evidence="1 2">
    <name type="scientific">Edaphosphingomonas laterariae</name>
    <dbReference type="NCBI Taxonomy" id="861865"/>
    <lineage>
        <taxon>Bacteria</taxon>
        <taxon>Pseudomonadati</taxon>
        <taxon>Pseudomonadota</taxon>
        <taxon>Alphaproteobacteria</taxon>
        <taxon>Sphingomonadales</taxon>
        <taxon>Rhizorhabdaceae</taxon>
        <taxon>Edaphosphingomonas</taxon>
    </lineage>
</organism>
<keyword evidence="2" id="KW-1185">Reference proteome</keyword>
<reference evidence="2" key="1">
    <citation type="submission" date="2017-06" db="EMBL/GenBank/DDBJ databases">
        <authorList>
            <person name="Varghese N."/>
            <person name="Submissions S."/>
        </authorList>
    </citation>
    <scope>NUCLEOTIDE SEQUENCE [LARGE SCALE GENOMIC DNA]</scope>
    <source>
        <strain evidence="2">LNB2</strain>
    </source>
</reference>
<sequence length="178" mass="18976">MDNSGRLYSQVAAEAGVTADKAMVACYLLNLSRQGKSLDEAVALLRQSRAAARDYARDWGITFSDYRASAQPIALIWRKEKRGRWALEVGGAPIAEAESDGAGGYRARIAGQTHWQAGGSSASVSIRRLSVEMERRSVAILGVDDVVISIVATDGAEERLAPKAAENTAVLRKALASA</sequence>